<accession>A0A7U9C506</accession>
<dbReference type="Proteomes" id="UP000005756">
    <property type="component" value="Unassembled WGS sequence"/>
</dbReference>
<protein>
    <submittedName>
        <fullName evidence="1">Uncharacterized protein</fullName>
    </submittedName>
</protein>
<sequence length="55" mass="6455">MEKSCYLSSISRLNPFGTTRIGGYTSTSYHPFNHFAETRYEPSPANRRLFKPRQR</sequence>
<gene>
    <name evidence="1" type="ORF">KUC_1167</name>
</gene>
<dbReference type="EMBL" id="JH393257">
    <property type="protein sequence ID" value="EHJ94209.1"/>
    <property type="molecule type" value="Genomic_DNA"/>
</dbReference>
<proteinExistence type="predicted"/>
<reference evidence="1 2" key="1">
    <citation type="submission" date="2011-10" db="EMBL/GenBank/DDBJ databases">
        <authorList>
            <person name="Quillaguamn J."/>
            <person name="Guzmn D."/>
            <person name="Balderrama-Subieta A."/>
            <person name="Cardona-Ortuo C."/>
            <person name="Guevara-Martnez M."/>
            <person name="Callisaya-Quispe N."/>
        </authorList>
    </citation>
    <scope>NUCLEOTIDE SEQUENCE [LARGE SCALE GENOMIC DNA]</scope>
    <source>
        <strain evidence="1 2">LC1</strain>
    </source>
</reference>
<name>A0A7U9C506_9GAMM</name>
<evidence type="ECO:0000313" key="2">
    <source>
        <dbReference type="Proteomes" id="UP000005756"/>
    </source>
</evidence>
<dbReference type="AlphaFoldDB" id="A0A7U9C506"/>
<organism evidence="1 2">
    <name type="scientific">Vreelandella boliviensis LC1</name>
    <dbReference type="NCBI Taxonomy" id="1072583"/>
    <lineage>
        <taxon>Bacteria</taxon>
        <taxon>Pseudomonadati</taxon>
        <taxon>Pseudomonadota</taxon>
        <taxon>Gammaproteobacteria</taxon>
        <taxon>Oceanospirillales</taxon>
        <taxon>Halomonadaceae</taxon>
        <taxon>Vreelandella</taxon>
    </lineage>
</organism>
<evidence type="ECO:0000313" key="1">
    <source>
        <dbReference type="EMBL" id="EHJ94209.1"/>
    </source>
</evidence>